<dbReference type="EC" id="6.5.1.2" evidence="2 14"/>
<feature type="domain" description="BRCT" evidence="15">
    <location>
        <begin position="599"/>
        <end position="676"/>
    </location>
</feature>
<feature type="binding site" evidence="14">
    <location>
        <position position="299"/>
    </location>
    <ligand>
        <name>NAD(+)</name>
        <dbReference type="ChEBI" id="CHEBI:57540"/>
    </ligand>
</feature>
<comment type="cofactor">
    <cofactor evidence="14">
        <name>Mg(2+)</name>
        <dbReference type="ChEBI" id="CHEBI:18420"/>
    </cofactor>
    <cofactor evidence="14">
        <name>Mn(2+)</name>
        <dbReference type="ChEBI" id="CHEBI:29035"/>
    </cofactor>
</comment>
<dbReference type="Pfam" id="PF12826">
    <property type="entry name" value="HHH_2"/>
    <property type="match status" value="1"/>
</dbReference>
<dbReference type="CDD" id="cd17748">
    <property type="entry name" value="BRCT_DNA_ligase_like"/>
    <property type="match status" value="1"/>
</dbReference>
<keyword evidence="6 14" id="KW-0479">Metal-binding</keyword>
<dbReference type="InterPro" id="IPR036420">
    <property type="entry name" value="BRCT_dom_sf"/>
</dbReference>
<comment type="catalytic activity">
    <reaction evidence="12 14">
        <text>NAD(+) + (deoxyribonucleotide)n-3'-hydroxyl + 5'-phospho-(deoxyribonucleotide)m = (deoxyribonucleotide)n+m + AMP + beta-nicotinamide D-nucleotide.</text>
        <dbReference type="EC" id="6.5.1.2"/>
    </reaction>
</comment>
<reference evidence="17" key="1">
    <citation type="submission" date="2017-09" db="EMBL/GenBank/DDBJ databases">
        <title>Depth-based differentiation of microbial function through sediment-hosted aquifers and enrichment of novel symbionts in the deep terrestrial subsurface.</title>
        <authorList>
            <person name="Probst A.J."/>
            <person name="Ladd B."/>
            <person name="Jarett J.K."/>
            <person name="Geller-Mcgrath D.E."/>
            <person name="Sieber C.M.K."/>
            <person name="Emerson J.B."/>
            <person name="Anantharaman K."/>
            <person name="Thomas B.C."/>
            <person name="Malmstrom R."/>
            <person name="Stieglmeier M."/>
            <person name="Klingl A."/>
            <person name="Woyke T."/>
            <person name="Ryan C.M."/>
            <person name="Banfield J.F."/>
        </authorList>
    </citation>
    <scope>NUCLEOTIDE SEQUENCE [LARGE SCALE GENOMIC DNA]</scope>
</reference>
<dbReference type="Gene3D" id="2.40.50.140">
    <property type="entry name" value="Nucleic acid-binding proteins"/>
    <property type="match status" value="1"/>
</dbReference>
<dbReference type="Gene3D" id="6.20.10.30">
    <property type="match status" value="1"/>
</dbReference>
<dbReference type="InterPro" id="IPR004150">
    <property type="entry name" value="NAD_DNA_ligase_OB"/>
</dbReference>
<evidence type="ECO:0000256" key="13">
    <source>
        <dbReference type="ARBA" id="ARBA00060881"/>
    </source>
</evidence>
<dbReference type="NCBIfam" id="NF005932">
    <property type="entry name" value="PRK07956.1"/>
    <property type="match status" value="1"/>
</dbReference>
<dbReference type="GO" id="GO:0006260">
    <property type="term" value="P:DNA replication"/>
    <property type="evidence" value="ECO:0007669"/>
    <property type="project" value="UniProtKB-KW"/>
</dbReference>
<dbReference type="PROSITE" id="PS50172">
    <property type="entry name" value="BRCT"/>
    <property type="match status" value="1"/>
</dbReference>
<evidence type="ECO:0000256" key="10">
    <source>
        <dbReference type="ARBA" id="ARBA00023027"/>
    </source>
</evidence>
<evidence type="ECO:0000256" key="14">
    <source>
        <dbReference type="HAMAP-Rule" id="MF_01588"/>
    </source>
</evidence>
<dbReference type="Pfam" id="PF00533">
    <property type="entry name" value="BRCT"/>
    <property type="match status" value="1"/>
</dbReference>
<keyword evidence="9 14" id="KW-0460">Magnesium</keyword>
<proteinExistence type="inferred from homology"/>
<evidence type="ECO:0000259" key="15">
    <source>
        <dbReference type="PROSITE" id="PS50172"/>
    </source>
</evidence>
<evidence type="ECO:0000256" key="8">
    <source>
        <dbReference type="ARBA" id="ARBA00022833"/>
    </source>
</evidence>
<dbReference type="InterPro" id="IPR013840">
    <property type="entry name" value="DNAligase_N"/>
</dbReference>
<dbReference type="PANTHER" id="PTHR23389:SF9">
    <property type="entry name" value="DNA LIGASE"/>
    <property type="match status" value="1"/>
</dbReference>
<evidence type="ECO:0000256" key="11">
    <source>
        <dbReference type="ARBA" id="ARBA00023204"/>
    </source>
</evidence>
<name>A0A2H0UDC8_9BACT</name>
<comment type="caution">
    <text evidence="14">Lacks conserved residue(s) required for the propagation of feature annotation.</text>
</comment>
<dbReference type="SMART" id="SM00278">
    <property type="entry name" value="HhH1"/>
    <property type="match status" value="4"/>
</dbReference>
<dbReference type="Gene3D" id="1.10.150.20">
    <property type="entry name" value="5' to 3' exonuclease, C-terminal subdomain"/>
    <property type="match status" value="2"/>
</dbReference>
<dbReference type="PIRSF" id="PIRSF001604">
    <property type="entry name" value="LigA"/>
    <property type="match status" value="1"/>
</dbReference>
<gene>
    <name evidence="14" type="primary">ligA</name>
    <name evidence="16" type="ORF">COU16_02340</name>
</gene>
<accession>A0A2H0UDC8</accession>
<feature type="active site" description="N6-AMP-lysine intermediate" evidence="14">
    <location>
        <position position="123"/>
    </location>
</feature>
<dbReference type="GO" id="GO:0003677">
    <property type="term" value="F:DNA binding"/>
    <property type="evidence" value="ECO:0007669"/>
    <property type="project" value="InterPro"/>
</dbReference>
<evidence type="ECO:0000313" key="17">
    <source>
        <dbReference type="Proteomes" id="UP000229344"/>
    </source>
</evidence>
<dbReference type="InterPro" id="IPR013839">
    <property type="entry name" value="DNAligase_adenylation"/>
</dbReference>
<dbReference type="Pfam" id="PF01653">
    <property type="entry name" value="DNA_ligase_aden"/>
    <property type="match status" value="1"/>
</dbReference>
<keyword evidence="11 14" id="KW-0234">DNA repair</keyword>
<dbReference type="PANTHER" id="PTHR23389">
    <property type="entry name" value="CHROMOSOME TRANSMISSION FIDELITY FACTOR 18"/>
    <property type="match status" value="1"/>
</dbReference>
<evidence type="ECO:0000256" key="3">
    <source>
        <dbReference type="ARBA" id="ARBA00013308"/>
    </source>
</evidence>
<evidence type="ECO:0000256" key="12">
    <source>
        <dbReference type="ARBA" id="ARBA00034005"/>
    </source>
</evidence>
<dbReference type="SUPFAM" id="SSF52113">
    <property type="entry name" value="BRCT domain"/>
    <property type="match status" value="1"/>
</dbReference>
<evidence type="ECO:0000256" key="6">
    <source>
        <dbReference type="ARBA" id="ARBA00022723"/>
    </source>
</evidence>
<dbReference type="InterPro" id="IPR012340">
    <property type="entry name" value="NA-bd_OB-fold"/>
</dbReference>
<dbReference type="InterPro" id="IPR001679">
    <property type="entry name" value="DNA_ligase"/>
</dbReference>
<keyword evidence="8 14" id="KW-0862">Zinc</keyword>
<dbReference type="InterPro" id="IPR001357">
    <property type="entry name" value="BRCT_dom"/>
</dbReference>
<keyword evidence="14" id="KW-0464">Manganese</keyword>
<comment type="similarity">
    <text evidence="13 14">Belongs to the NAD-dependent DNA ligase family. LigA subfamily.</text>
</comment>
<dbReference type="Pfam" id="PF14520">
    <property type="entry name" value="HHH_5"/>
    <property type="match status" value="1"/>
</dbReference>
<dbReference type="InterPro" id="IPR003583">
    <property type="entry name" value="Hlx-hairpin-Hlx_DNA-bd_motif"/>
</dbReference>
<feature type="binding site" evidence="14">
    <location>
        <begin position="85"/>
        <end position="86"/>
    </location>
    <ligand>
        <name>NAD(+)</name>
        <dbReference type="ChEBI" id="CHEBI:57540"/>
    </ligand>
</feature>
<feature type="binding site" evidence="14">
    <location>
        <position position="121"/>
    </location>
    <ligand>
        <name>NAD(+)</name>
        <dbReference type="ChEBI" id="CHEBI:57540"/>
    </ligand>
</feature>
<dbReference type="NCBIfam" id="TIGR00575">
    <property type="entry name" value="dnlj"/>
    <property type="match status" value="1"/>
</dbReference>
<protein>
    <recommendedName>
        <fullName evidence="3 14">DNA ligase</fullName>
        <ecNumber evidence="2 14">6.5.1.2</ecNumber>
    </recommendedName>
    <alternativeName>
        <fullName evidence="14">Polydeoxyribonucleotide synthase [NAD(+)]</fullName>
    </alternativeName>
</protein>
<dbReference type="SUPFAM" id="SSF56091">
    <property type="entry name" value="DNA ligase/mRNA capping enzyme, catalytic domain"/>
    <property type="match status" value="1"/>
</dbReference>
<keyword evidence="4 14" id="KW-0436">Ligase</keyword>
<dbReference type="SMART" id="SM00532">
    <property type="entry name" value="LIGANc"/>
    <property type="match status" value="1"/>
</dbReference>
<feature type="binding site" evidence="14">
    <location>
        <position position="144"/>
    </location>
    <ligand>
        <name>NAD(+)</name>
        <dbReference type="ChEBI" id="CHEBI:57540"/>
    </ligand>
</feature>
<dbReference type="InterPro" id="IPR041663">
    <property type="entry name" value="DisA/LigA_HHH"/>
</dbReference>
<feature type="binding site" evidence="14">
    <location>
        <position position="178"/>
    </location>
    <ligand>
        <name>NAD(+)</name>
        <dbReference type="ChEBI" id="CHEBI:57540"/>
    </ligand>
</feature>
<evidence type="ECO:0000313" key="16">
    <source>
        <dbReference type="EMBL" id="PIR84402.1"/>
    </source>
</evidence>
<dbReference type="Gene3D" id="3.40.50.10190">
    <property type="entry name" value="BRCT domain"/>
    <property type="match status" value="1"/>
</dbReference>
<dbReference type="FunFam" id="2.40.50.140:FF:000012">
    <property type="entry name" value="DNA ligase"/>
    <property type="match status" value="1"/>
</dbReference>
<evidence type="ECO:0000256" key="7">
    <source>
        <dbReference type="ARBA" id="ARBA00022763"/>
    </source>
</evidence>
<evidence type="ECO:0000256" key="4">
    <source>
        <dbReference type="ARBA" id="ARBA00022598"/>
    </source>
</evidence>
<dbReference type="HAMAP" id="MF_01588">
    <property type="entry name" value="DNA_ligase_A"/>
    <property type="match status" value="1"/>
</dbReference>
<dbReference type="SUPFAM" id="SSF50249">
    <property type="entry name" value="Nucleic acid-binding proteins"/>
    <property type="match status" value="1"/>
</dbReference>
<evidence type="ECO:0000256" key="5">
    <source>
        <dbReference type="ARBA" id="ARBA00022705"/>
    </source>
</evidence>
<comment type="function">
    <text evidence="1 14">DNA ligase that catalyzes the formation of phosphodiester linkages between 5'-phosphoryl and 3'-hydroxyl groups in double-stranded DNA using NAD as a coenzyme and as the energy source for the reaction. It is essential for DNA replication and repair of damaged DNA.</text>
</comment>
<keyword evidence="7 14" id="KW-0227">DNA damage</keyword>
<evidence type="ECO:0000256" key="2">
    <source>
        <dbReference type="ARBA" id="ARBA00012722"/>
    </source>
</evidence>
<dbReference type="Proteomes" id="UP000229344">
    <property type="component" value="Unassembled WGS sequence"/>
</dbReference>
<dbReference type="CDD" id="cd00114">
    <property type="entry name" value="LIGANc"/>
    <property type="match status" value="1"/>
</dbReference>
<dbReference type="Gene3D" id="1.10.287.610">
    <property type="entry name" value="Helix hairpin bin"/>
    <property type="match status" value="1"/>
</dbReference>
<dbReference type="EMBL" id="PFBI01000006">
    <property type="protein sequence ID" value="PIR84402.1"/>
    <property type="molecule type" value="Genomic_DNA"/>
</dbReference>
<dbReference type="GO" id="GO:0005829">
    <property type="term" value="C:cytosol"/>
    <property type="evidence" value="ECO:0007669"/>
    <property type="project" value="TreeGrafter"/>
</dbReference>
<feature type="binding site" evidence="14">
    <location>
        <begin position="36"/>
        <end position="40"/>
    </location>
    <ligand>
        <name>NAD(+)</name>
        <dbReference type="ChEBI" id="CHEBI:57540"/>
    </ligand>
</feature>
<dbReference type="GO" id="GO:0006281">
    <property type="term" value="P:DNA repair"/>
    <property type="evidence" value="ECO:0007669"/>
    <property type="project" value="UniProtKB-KW"/>
</dbReference>
<dbReference type="GO" id="GO:0046872">
    <property type="term" value="F:metal ion binding"/>
    <property type="evidence" value="ECO:0007669"/>
    <property type="project" value="UniProtKB-KW"/>
</dbReference>
<evidence type="ECO:0000256" key="1">
    <source>
        <dbReference type="ARBA" id="ARBA00004067"/>
    </source>
</evidence>
<organism evidence="16 17">
    <name type="scientific">Candidatus Kaiserbacteria bacterium CG10_big_fil_rev_8_21_14_0_10_47_16</name>
    <dbReference type="NCBI Taxonomy" id="1974608"/>
    <lineage>
        <taxon>Bacteria</taxon>
        <taxon>Candidatus Kaiseribacteriota</taxon>
    </lineage>
</organism>
<comment type="caution">
    <text evidence="16">The sequence shown here is derived from an EMBL/GenBank/DDBJ whole genome shotgun (WGS) entry which is preliminary data.</text>
</comment>
<dbReference type="Gene3D" id="3.30.470.30">
    <property type="entry name" value="DNA ligase/mRNA capping enzyme"/>
    <property type="match status" value="1"/>
</dbReference>
<dbReference type="GO" id="GO:0003911">
    <property type="term" value="F:DNA ligase (NAD+) activity"/>
    <property type="evidence" value="ECO:0007669"/>
    <property type="project" value="UniProtKB-UniRule"/>
</dbReference>
<dbReference type="SUPFAM" id="SSF47781">
    <property type="entry name" value="RuvA domain 2-like"/>
    <property type="match status" value="1"/>
</dbReference>
<dbReference type="SMART" id="SM00292">
    <property type="entry name" value="BRCT"/>
    <property type="match status" value="1"/>
</dbReference>
<evidence type="ECO:0000256" key="9">
    <source>
        <dbReference type="ARBA" id="ARBA00022842"/>
    </source>
</evidence>
<feature type="binding site" evidence="14">
    <location>
        <position position="420"/>
    </location>
    <ligand>
        <name>Zn(2+)</name>
        <dbReference type="ChEBI" id="CHEBI:29105"/>
    </ligand>
</feature>
<keyword evidence="5 14" id="KW-0235">DNA replication</keyword>
<feature type="binding site" evidence="14">
    <location>
        <position position="437"/>
    </location>
    <ligand>
        <name>Zn(2+)</name>
        <dbReference type="ChEBI" id="CHEBI:29105"/>
    </ligand>
</feature>
<sequence>MATPPQKTKNRAKELARLIAYHGGKYHTDDAPEISDEAYDSLVAELKELETTYPELKQKVTPTETVGGDVSDAFTKVTHGVRQWSFDNIFSEEELREWDARLYRFLEKEGVKDTKLTYVVEHKIDGLKVILEYRKGVLVRAATRGNGTIGEDITHTARMVEDIPENLTQPVDITVVGEAWLSEKEFSRINAAREKAEEPLFANPRNAAAGSLRQLDPEVTKDRKLSFFAYDIDLFDAGSASLAIPETQIDELKLLKKLGFVVNAHYALCTTFADVMKYYNAWSPKKYTEQYGMDGIVLKVNDIALQRALGYTAKSPRFGIAYKFPSEQATTVVEDIQLQVGRTGVLTPVAHLRAVRIAGSTVSRATLHNEDQIKRLDIRVGDTVILQKAGDVIPEILSVMLPLRPKNAKAYRFPKKVAECGGDGSIERVPGEAAYRCVAKDSATLHRRRLYYFVSKAAFNIDGVGPRIIDLLLDHNLINTYVDIFTLEVGDLIDLPSFKEKAAQNVIEAINASREVPLHRLLVALSVDHVGEETARLIAEHFGSLEAVRTASVEELAAVHGVGEIVAQSLHHWLCEPLHRETLDALLPHITIAAPERAAHKGPLAGKTIVFTGTMPTLSRSEGQNIARKAGAHVTNSVSKATDYVVVGEEAGSKEKKARELGVTILDEAAFRKLVR</sequence>
<dbReference type="InterPro" id="IPR010994">
    <property type="entry name" value="RuvA_2-like"/>
</dbReference>
<dbReference type="AlphaFoldDB" id="A0A2H0UDC8"/>
<feature type="binding site" evidence="14">
    <location>
        <position position="323"/>
    </location>
    <ligand>
        <name>NAD(+)</name>
        <dbReference type="ChEBI" id="CHEBI:57540"/>
    </ligand>
</feature>
<dbReference type="Pfam" id="PF03120">
    <property type="entry name" value="OB_DNA_ligase"/>
    <property type="match status" value="1"/>
</dbReference>
<keyword evidence="10 14" id="KW-0520">NAD</keyword>